<dbReference type="EMBL" id="JAUSVX010000001">
    <property type="protein sequence ID" value="MDQ0467810.1"/>
    <property type="molecule type" value="Genomic_DNA"/>
</dbReference>
<sequence>MKIHVEPTKQSLGEAAAALGASAIRAAIAARGAANVVVATGASQFELLAALVRRDDIDWARVTAFHLDEYIAMPESHPASFRRYLKERFTSRLPALGAFHFIEGDAPDLAAELARIDALIAAHPIDVLFAGIGENAHLAFNDPPADFEATEAFRVVALEERCRRQQFGEGWFPTLDDVPHEAISMTIPQMMRAGLIVLAVPDSRKAQAVRDTIEGPVTPDVPASILCRHSACHLFLDPPSAALLRQIPDTAGA</sequence>
<dbReference type="Proteomes" id="UP001242480">
    <property type="component" value="Unassembled WGS sequence"/>
</dbReference>
<dbReference type="GO" id="GO:0004342">
    <property type="term" value="F:glucosamine-6-phosphate deaminase activity"/>
    <property type="evidence" value="ECO:0007669"/>
    <property type="project" value="UniProtKB-EC"/>
</dbReference>
<evidence type="ECO:0000259" key="1">
    <source>
        <dbReference type="Pfam" id="PF01182"/>
    </source>
</evidence>
<dbReference type="InterPro" id="IPR004547">
    <property type="entry name" value="Glucosamine6P_isomerase"/>
</dbReference>
<evidence type="ECO:0000313" key="2">
    <source>
        <dbReference type="EMBL" id="MDQ0467810.1"/>
    </source>
</evidence>
<name>A0ABU0J0M7_9HYPH</name>
<dbReference type="Pfam" id="PF01182">
    <property type="entry name" value="Glucosamine_iso"/>
    <property type="match status" value="1"/>
</dbReference>
<proteinExistence type="predicted"/>
<dbReference type="RefSeq" id="WP_307268009.1">
    <property type="nucleotide sequence ID" value="NZ_JAUSVX010000001.1"/>
</dbReference>
<keyword evidence="2" id="KW-0378">Hydrolase</keyword>
<dbReference type="Gene3D" id="3.40.50.1360">
    <property type="match status" value="1"/>
</dbReference>
<accession>A0ABU0J0M7</accession>
<organism evidence="2 3">
    <name type="scientific">Labrys wisconsinensis</name>
    <dbReference type="NCBI Taxonomy" id="425677"/>
    <lineage>
        <taxon>Bacteria</taxon>
        <taxon>Pseudomonadati</taxon>
        <taxon>Pseudomonadota</taxon>
        <taxon>Alphaproteobacteria</taxon>
        <taxon>Hyphomicrobiales</taxon>
        <taxon>Xanthobacteraceae</taxon>
        <taxon>Labrys</taxon>
    </lineage>
</organism>
<dbReference type="PANTHER" id="PTHR11280:SF6">
    <property type="entry name" value="GLUCOSAMINE-6-PHOSPHATE ISOMERASE NAGB"/>
    <property type="match status" value="1"/>
</dbReference>
<reference evidence="2 3" key="1">
    <citation type="submission" date="2023-07" db="EMBL/GenBank/DDBJ databases">
        <title>Genomic Encyclopedia of Type Strains, Phase IV (KMG-IV): sequencing the most valuable type-strain genomes for metagenomic binning, comparative biology and taxonomic classification.</title>
        <authorList>
            <person name="Goeker M."/>
        </authorList>
    </citation>
    <scope>NUCLEOTIDE SEQUENCE [LARGE SCALE GENOMIC DNA]</scope>
    <source>
        <strain evidence="2 3">DSM 19619</strain>
    </source>
</reference>
<dbReference type="SUPFAM" id="SSF100950">
    <property type="entry name" value="NagB/RpiA/CoA transferase-like"/>
    <property type="match status" value="1"/>
</dbReference>
<gene>
    <name evidence="2" type="ORF">QO011_000805</name>
</gene>
<dbReference type="CDD" id="cd01399">
    <property type="entry name" value="GlcN6P_deaminase"/>
    <property type="match status" value="1"/>
</dbReference>
<dbReference type="PANTHER" id="PTHR11280">
    <property type="entry name" value="GLUCOSAMINE-6-PHOSPHATE ISOMERASE"/>
    <property type="match status" value="1"/>
</dbReference>
<dbReference type="EC" id="3.5.99.6" evidence="2"/>
<evidence type="ECO:0000313" key="3">
    <source>
        <dbReference type="Proteomes" id="UP001242480"/>
    </source>
</evidence>
<protein>
    <submittedName>
        <fullName evidence="2">Glucosamine-6-phosphate deaminase</fullName>
        <ecNumber evidence="2">3.5.99.6</ecNumber>
    </submittedName>
</protein>
<feature type="domain" description="Glucosamine/galactosamine-6-phosphate isomerase" evidence="1">
    <location>
        <begin position="8"/>
        <end position="227"/>
    </location>
</feature>
<dbReference type="InterPro" id="IPR037171">
    <property type="entry name" value="NagB/RpiA_transferase-like"/>
</dbReference>
<dbReference type="InterPro" id="IPR006148">
    <property type="entry name" value="Glc/Gal-6P_isomerase"/>
</dbReference>
<comment type="caution">
    <text evidence="2">The sequence shown here is derived from an EMBL/GenBank/DDBJ whole genome shotgun (WGS) entry which is preliminary data.</text>
</comment>
<keyword evidence="3" id="KW-1185">Reference proteome</keyword>